<dbReference type="InterPro" id="IPR001254">
    <property type="entry name" value="Trypsin_dom"/>
</dbReference>
<keyword evidence="5" id="KW-1015">Disulfide bond</keyword>
<keyword evidence="2 7" id="KW-0732">Signal</keyword>
<keyword evidence="3 6" id="KW-0378">Hydrolase</keyword>
<dbReference type="PRINTS" id="PR00722">
    <property type="entry name" value="CHYMOTRYPSIN"/>
</dbReference>
<dbReference type="STRING" id="33528.ENSGAFP00000025093"/>
<evidence type="ECO:0000256" key="3">
    <source>
        <dbReference type="ARBA" id="ARBA00022801"/>
    </source>
</evidence>
<dbReference type="SUPFAM" id="SSF50494">
    <property type="entry name" value="Trypsin-like serine proteases"/>
    <property type="match status" value="1"/>
</dbReference>
<dbReference type="PROSITE" id="PS50240">
    <property type="entry name" value="TRYPSIN_DOM"/>
    <property type="match status" value="1"/>
</dbReference>
<evidence type="ECO:0000256" key="7">
    <source>
        <dbReference type="SAM" id="SignalP"/>
    </source>
</evidence>
<gene>
    <name evidence="9" type="ORF">CCH79_00017455</name>
</gene>
<evidence type="ECO:0000313" key="9">
    <source>
        <dbReference type="EMBL" id="PWA16697.1"/>
    </source>
</evidence>
<evidence type="ECO:0000256" key="1">
    <source>
        <dbReference type="ARBA" id="ARBA00022670"/>
    </source>
</evidence>
<dbReference type="Gene3D" id="2.40.10.10">
    <property type="entry name" value="Trypsin-like serine proteases"/>
    <property type="match status" value="2"/>
</dbReference>
<dbReference type="GO" id="GO:0004252">
    <property type="term" value="F:serine-type endopeptidase activity"/>
    <property type="evidence" value="ECO:0007669"/>
    <property type="project" value="InterPro"/>
</dbReference>
<dbReference type="GO" id="GO:0006508">
    <property type="term" value="P:proteolysis"/>
    <property type="evidence" value="ECO:0007669"/>
    <property type="project" value="UniProtKB-KW"/>
</dbReference>
<keyword evidence="1 6" id="KW-0645">Protease</keyword>
<evidence type="ECO:0000256" key="4">
    <source>
        <dbReference type="ARBA" id="ARBA00022825"/>
    </source>
</evidence>
<evidence type="ECO:0000259" key="8">
    <source>
        <dbReference type="PROSITE" id="PS50240"/>
    </source>
</evidence>
<dbReference type="InterPro" id="IPR018114">
    <property type="entry name" value="TRYPSIN_HIS"/>
</dbReference>
<dbReference type="PROSITE" id="PS00134">
    <property type="entry name" value="TRYPSIN_HIS"/>
    <property type="match status" value="1"/>
</dbReference>
<evidence type="ECO:0000256" key="5">
    <source>
        <dbReference type="ARBA" id="ARBA00023157"/>
    </source>
</evidence>
<reference evidence="9 10" key="1">
    <citation type="journal article" date="2018" name="G3 (Bethesda)">
        <title>A High-Quality Reference Genome for the Invasive Mosquitofish Gambusia affinis Using a Chicago Library.</title>
        <authorList>
            <person name="Hoffberg S.L."/>
            <person name="Troendle N.J."/>
            <person name="Glenn T.C."/>
            <person name="Mahmud O."/>
            <person name="Louha S."/>
            <person name="Chalopin D."/>
            <person name="Bennetzen J.L."/>
            <person name="Mauricio R."/>
        </authorList>
    </citation>
    <scope>NUCLEOTIDE SEQUENCE [LARGE SCALE GENOMIC DNA]</scope>
    <source>
        <strain evidence="9">NE01/NJP1002.9</strain>
        <tissue evidence="9">Muscle</tissue>
    </source>
</reference>
<feature type="chain" id="PRO_5016347236" description="Peptidase S1 domain-containing protein" evidence="7">
    <location>
        <begin position="23"/>
        <end position="425"/>
    </location>
</feature>
<comment type="caution">
    <text evidence="9">The sequence shown here is derived from an EMBL/GenBank/DDBJ whole genome shotgun (WGS) entry which is preliminary data.</text>
</comment>
<dbReference type="InterPro" id="IPR033116">
    <property type="entry name" value="TRYPSIN_SER"/>
</dbReference>
<dbReference type="InterPro" id="IPR043504">
    <property type="entry name" value="Peptidase_S1_PA_chymotrypsin"/>
</dbReference>
<organism evidence="9 10">
    <name type="scientific">Gambusia affinis</name>
    <name type="common">Western mosquitofish</name>
    <name type="synonym">Heterandria affinis</name>
    <dbReference type="NCBI Taxonomy" id="33528"/>
    <lineage>
        <taxon>Eukaryota</taxon>
        <taxon>Metazoa</taxon>
        <taxon>Chordata</taxon>
        <taxon>Craniata</taxon>
        <taxon>Vertebrata</taxon>
        <taxon>Euteleostomi</taxon>
        <taxon>Actinopterygii</taxon>
        <taxon>Neopterygii</taxon>
        <taxon>Teleostei</taxon>
        <taxon>Neoteleostei</taxon>
        <taxon>Acanthomorphata</taxon>
        <taxon>Ovalentaria</taxon>
        <taxon>Atherinomorphae</taxon>
        <taxon>Cyprinodontiformes</taxon>
        <taxon>Poeciliidae</taxon>
        <taxon>Poeciliinae</taxon>
        <taxon>Gambusia</taxon>
    </lineage>
</organism>
<dbReference type="InterPro" id="IPR009003">
    <property type="entry name" value="Peptidase_S1_PA"/>
</dbReference>
<dbReference type="Pfam" id="PF00089">
    <property type="entry name" value="Trypsin"/>
    <property type="match status" value="1"/>
</dbReference>
<evidence type="ECO:0000256" key="6">
    <source>
        <dbReference type="RuleBase" id="RU363034"/>
    </source>
</evidence>
<dbReference type="InterPro" id="IPR001314">
    <property type="entry name" value="Peptidase_S1A"/>
</dbReference>
<dbReference type="CDD" id="cd00190">
    <property type="entry name" value="Tryp_SPc"/>
    <property type="match status" value="1"/>
</dbReference>
<sequence length="425" mass="46859">MATKLLVSVMFLCVTGLRGSNAQICGRPQLKDRIVGGVDALNGAWPWQVDIQKDNVHVCGGSLITQDWVLSAAHCFPNPSDVSIYTLYIGRYQLVGINPQESAHSVRRIVIPSGYQNPNNGKDIALLQLSSSVSWNNFVQPVCLPAPGTLFPTGMSCYVTGWGNTREDVPLTGTGTLQEVKVPIISQTSCQEMYQTNPQEQVDILFDMICAGYQEGGKDACQGDSGGPLVCSMVNGTWVQAGVVSFGLGCAKQNRPGVYTRLTSYSEFIRSTIPEIQLYGGAHRSRRAKLLHESRTRSQRVEVTLTSDIHVPVCLPDGHRGSFGQKALEGEQVRLRFRVGRRLALQEAGRWLRRPARLLRRPRFQLLAAPVSHAGEFAFPVAVCVRLERVVFHISTSDGHHVDAAAYSSYYVSWRLPLAHGERQR</sequence>
<feature type="signal peptide" evidence="7">
    <location>
        <begin position="1"/>
        <end position="22"/>
    </location>
</feature>
<name>A0A315V046_GAMAF</name>
<protein>
    <recommendedName>
        <fullName evidence="8">Peptidase S1 domain-containing protein</fullName>
    </recommendedName>
</protein>
<dbReference type="EMBL" id="NHOQ01002480">
    <property type="protein sequence ID" value="PWA16697.1"/>
    <property type="molecule type" value="Genomic_DNA"/>
</dbReference>
<dbReference type="PANTHER" id="PTHR24252:SF7">
    <property type="entry name" value="HYALIN"/>
    <property type="match status" value="1"/>
</dbReference>
<dbReference type="PROSITE" id="PS00135">
    <property type="entry name" value="TRYPSIN_SER"/>
    <property type="match status" value="1"/>
</dbReference>
<dbReference type="PANTHER" id="PTHR24252">
    <property type="entry name" value="ACROSIN-RELATED"/>
    <property type="match status" value="1"/>
</dbReference>
<keyword evidence="10" id="KW-1185">Reference proteome</keyword>
<dbReference type="AlphaFoldDB" id="A0A315V046"/>
<keyword evidence="4 6" id="KW-0720">Serine protease</keyword>
<dbReference type="SMART" id="SM00020">
    <property type="entry name" value="Tryp_SPc"/>
    <property type="match status" value="1"/>
</dbReference>
<evidence type="ECO:0000313" key="10">
    <source>
        <dbReference type="Proteomes" id="UP000250572"/>
    </source>
</evidence>
<proteinExistence type="predicted"/>
<evidence type="ECO:0000256" key="2">
    <source>
        <dbReference type="ARBA" id="ARBA00022729"/>
    </source>
</evidence>
<dbReference type="FunFam" id="2.40.10.10:FF:000024">
    <property type="entry name" value="Serine protease 53"/>
    <property type="match status" value="1"/>
</dbReference>
<feature type="domain" description="Peptidase S1" evidence="8">
    <location>
        <begin position="34"/>
        <end position="274"/>
    </location>
</feature>
<dbReference type="Proteomes" id="UP000250572">
    <property type="component" value="Unassembled WGS sequence"/>
</dbReference>
<accession>A0A315V046</accession>